<dbReference type="EMBL" id="KZ805380">
    <property type="protein sequence ID" value="PVI00058.1"/>
    <property type="molecule type" value="Genomic_DNA"/>
</dbReference>
<proteinExistence type="predicted"/>
<organism evidence="2 3">
    <name type="scientific">Periconia macrospinosa</name>
    <dbReference type="NCBI Taxonomy" id="97972"/>
    <lineage>
        <taxon>Eukaryota</taxon>
        <taxon>Fungi</taxon>
        <taxon>Dikarya</taxon>
        <taxon>Ascomycota</taxon>
        <taxon>Pezizomycotina</taxon>
        <taxon>Dothideomycetes</taxon>
        <taxon>Pleosporomycetidae</taxon>
        <taxon>Pleosporales</taxon>
        <taxon>Massarineae</taxon>
        <taxon>Periconiaceae</taxon>
        <taxon>Periconia</taxon>
    </lineage>
</organism>
<accession>A0A2V1DPA0</accession>
<protein>
    <submittedName>
        <fullName evidence="2">Uncharacterized protein</fullName>
    </submittedName>
</protein>
<reference evidence="2 3" key="1">
    <citation type="journal article" date="2018" name="Sci. Rep.">
        <title>Comparative genomics provides insights into the lifestyle and reveals functional heterogeneity of dark septate endophytic fungi.</title>
        <authorList>
            <person name="Knapp D.G."/>
            <person name="Nemeth J.B."/>
            <person name="Barry K."/>
            <person name="Hainaut M."/>
            <person name="Henrissat B."/>
            <person name="Johnson J."/>
            <person name="Kuo A."/>
            <person name="Lim J.H.P."/>
            <person name="Lipzen A."/>
            <person name="Nolan M."/>
            <person name="Ohm R.A."/>
            <person name="Tamas L."/>
            <person name="Grigoriev I.V."/>
            <person name="Spatafora J.W."/>
            <person name="Nagy L.G."/>
            <person name="Kovacs G.M."/>
        </authorList>
    </citation>
    <scope>NUCLEOTIDE SEQUENCE [LARGE SCALE GENOMIC DNA]</scope>
    <source>
        <strain evidence="2 3">DSE2036</strain>
    </source>
</reference>
<keyword evidence="3" id="KW-1185">Reference proteome</keyword>
<evidence type="ECO:0000313" key="3">
    <source>
        <dbReference type="Proteomes" id="UP000244855"/>
    </source>
</evidence>
<feature type="region of interest" description="Disordered" evidence="1">
    <location>
        <begin position="1"/>
        <end position="26"/>
    </location>
</feature>
<dbReference type="Proteomes" id="UP000244855">
    <property type="component" value="Unassembled WGS sequence"/>
</dbReference>
<gene>
    <name evidence="2" type="ORF">DM02DRAFT_655828</name>
</gene>
<sequence length="284" mass="30773">MGAHSSCPLREDAPGITGVPNRKEQHVKASNRLGGVSGMPHVFAFWPGPDAAGAGSLHLRRDRQGGIAGGAHLPECLQSLEAQTLAPLALESTTGHAYVRLPYVHAFARSFIPQVFVRVRVSVTCEIGTGSTLAWFLTKESGEGPRLCGFRGCPPCRRSWPREKRSQPPPVVAVLVVKVWSGRRGNVVWDAWACALSRHALNMLQDCGLGQFAGGRDKRQGQAPSAASERLEVLCMQPGGWRMVKPMFEVGGEQYDDDWFCGRTDAVGSLVRNGDPWLSCIFAS</sequence>
<name>A0A2V1DPA0_9PLEO</name>
<evidence type="ECO:0000313" key="2">
    <source>
        <dbReference type="EMBL" id="PVI00058.1"/>
    </source>
</evidence>
<dbReference type="AlphaFoldDB" id="A0A2V1DPA0"/>
<evidence type="ECO:0000256" key="1">
    <source>
        <dbReference type="SAM" id="MobiDB-lite"/>
    </source>
</evidence>